<keyword evidence="7 8" id="KW-0315">Glutamine amidotransferase</keyword>
<comment type="pathway">
    <text evidence="8">Purine metabolism; IMP biosynthesis via de novo pathway; 5-amino-1-(5-phospho-D-ribosyl)imidazole from N(2)-formyl-N(1)-(5-phospho-D-ribosyl)glycinamide: step 1/2.</text>
</comment>
<comment type="subunit">
    <text evidence="8">Part of the FGAM synthase complex composed of 1 PurL, 1 PurQ and 2 PurS subunits.</text>
</comment>
<reference evidence="10" key="1">
    <citation type="submission" date="2017-04" db="EMBL/GenBank/DDBJ databases">
        <authorList>
            <person name="Varghese N."/>
            <person name="Submissions S."/>
        </authorList>
    </citation>
    <scope>NUCLEOTIDE SEQUENCE [LARGE SCALE GENOMIC DNA]</scope>
    <source>
        <strain evidence="10">USBA 82</strain>
    </source>
</reference>
<dbReference type="PIRSF" id="PIRSF001586">
    <property type="entry name" value="FGAM_synth_I"/>
    <property type="match status" value="1"/>
</dbReference>
<dbReference type="InterPro" id="IPR029062">
    <property type="entry name" value="Class_I_gatase-like"/>
</dbReference>
<dbReference type="AlphaFoldDB" id="A0A1X7IAW1"/>
<dbReference type="STRING" id="561720.SAMN06275492_101291"/>
<comment type="catalytic activity">
    <reaction evidence="8">
        <text>N(2)-formyl-N(1)-(5-phospho-beta-D-ribosyl)glycinamide + L-glutamine + ATP + H2O = 2-formamido-N(1)-(5-O-phospho-beta-D-ribosyl)acetamidine + L-glutamate + ADP + phosphate + H(+)</text>
        <dbReference type="Rhea" id="RHEA:17129"/>
        <dbReference type="ChEBI" id="CHEBI:15377"/>
        <dbReference type="ChEBI" id="CHEBI:15378"/>
        <dbReference type="ChEBI" id="CHEBI:29985"/>
        <dbReference type="ChEBI" id="CHEBI:30616"/>
        <dbReference type="ChEBI" id="CHEBI:43474"/>
        <dbReference type="ChEBI" id="CHEBI:58359"/>
        <dbReference type="ChEBI" id="CHEBI:147286"/>
        <dbReference type="ChEBI" id="CHEBI:147287"/>
        <dbReference type="ChEBI" id="CHEBI:456216"/>
        <dbReference type="EC" id="6.3.5.3"/>
    </reaction>
</comment>
<evidence type="ECO:0000256" key="7">
    <source>
        <dbReference type="ARBA" id="ARBA00022962"/>
    </source>
</evidence>
<dbReference type="EMBL" id="FXBB01000001">
    <property type="protein sequence ID" value="SMG11791.1"/>
    <property type="molecule type" value="Genomic_DNA"/>
</dbReference>
<dbReference type="UniPathway" id="UPA00074">
    <property type="reaction ID" value="UER00128"/>
</dbReference>
<dbReference type="InterPro" id="IPR010075">
    <property type="entry name" value="PRibForGlyAmidine_synth_PurQ"/>
</dbReference>
<keyword evidence="2 8" id="KW-0436">Ligase</keyword>
<keyword evidence="3 8" id="KW-0547">Nucleotide-binding</keyword>
<comment type="subcellular location">
    <subcellularLocation>
        <location evidence="8">Cytoplasm</location>
    </subcellularLocation>
</comment>
<evidence type="ECO:0000256" key="1">
    <source>
        <dbReference type="ARBA" id="ARBA00022490"/>
    </source>
</evidence>
<dbReference type="GO" id="GO:0005524">
    <property type="term" value="F:ATP binding"/>
    <property type="evidence" value="ECO:0007669"/>
    <property type="project" value="UniProtKB-KW"/>
</dbReference>
<dbReference type="PANTHER" id="PTHR47552">
    <property type="entry name" value="PHOSPHORIBOSYLFORMYLGLYCINAMIDINE SYNTHASE SUBUNIT PURQ"/>
    <property type="match status" value="1"/>
</dbReference>
<dbReference type="SUPFAM" id="SSF52317">
    <property type="entry name" value="Class I glutamine amidotransferase-like"/>
    <property type="match status" value="1"/>
</dbReference>
<comment type="catalytic activity">
    <reaction evidence="8">
        <text>L-glutamine + H2O = L-glutamate + NH4(+)</text>
        <dbReference type="Rhea" id="RHEA:15889"/>
        <dbReference type="ChEBI" id="CHEBI:15377"/>
        <dbReference type="ChEBI" id="CHEBI:28938"/>
        <dbReference type="ChEBI" id="CHEBI:29985"/>
        <dbReference type="ChEBI" id="CHEBI:58359"/>
        <dbReference type="EC" id="3.5.1.2"/>
    </reaction>
</comment>
<organism evidence="9 10">
    <name type="scientific">Dethiosulfovibrio salsuginis</name>
    <dbReference type="NCBI Taxonomy" id="561720"/>
    <lineage>
        <taxon>Bacteria</taxon>
        <taxon>Thermotogati</taxon>
        <taxon>Synergistota</taxon>
        <taxon>Synergistia</taxon>
        <taxon>Synergistales</taxon>
        <taxon>Dethiosulfovibrionaceae</taxon>
        <taxon>Dethiosulfovibrio</taxon>
    </lineage>
</organism>
<dbReference type="Proteomes" id="UP000193355">
    <property type="component" value="Unassembled WGS sequence"/>
</dbReference>
<dbReference type="GO" id="GO:0004642">
    <property type="term" value="F:phosphoribosylformylglycinamidine synthase activity"/>
    <property type="evidence" value="ECO:0007669"/>
    <property type="project" value="UniProtKB-UniRule"/>
</dbReference>
<dbReference type="SMART" id="SM01211">
    <property type="entry name" value="GATase_5"/>
    <property type="match status" value="1"/>
</dbReference>
<evidence type="ECO:0000256" key="2">
    <source>
        <dbReference type="ARBA" id="ARBA00022598"/>
    </source>
</evidence>
<gene>
    <name evidence="8" type="primary">purQ</name>
    <name evidence="9" type="ORF">SAMN06275492_101291</name>
</gene>
<dbReference type="EC" id="3.5.1.2" evidence="8"/>
<dbReference type="CDD" id="cd01740">
    <property type="entry name" value="GATase1_FGAR_AT"/>
    <property type="match status" value="1"/>
</dbReference>
<dbReference type="RefSeq" id="WP_085543564.1">
    <property type="nucleotide sequence ID" value="NZ_FXBB01000001.1"/>
</dbReference>
<keyword evidence="5 8" id="KW-0378">Hydrolase</keyword>
<keyword evidence="10" id="KW-1185">Reference proteome</keyword>
<dbReference type="NCBIfam" id="TIGR01737">
    <property type="entry name" value="FGAM_synth_I"/>
    <property type="match status" value="1"/>
</dbReference>
<dbReference type="EC" id="6.3.5.3" evidence="8"/>
<evidence type="ECO:0000256" key="8">
    <source>
        <dbReference type="HAMAP-Rule" id="MF_00421"/>
    </source>
</evidence>
<comment type="function">
    <text evidence="8">Part of the phosphoribosylformylglycinamidine synthase complex involved in the purines biosynthetic pathway. Catalyzes the ATP-dependent conversion of formylglycinamide ribonucleotide (FGAR) and glutamine to yield formylglycinamidine ribonucleotide (FGAM) and glutamate. The FGAM synthase complex is composed of three subunits. PurQ produces an ammonia molecule by converting glutamine to glutamate. PurL transfers the ammonia molecule to FGAR to form FGAM in an ATP-dependent manner. PurS interacts with PurQ and PurL and is thought to assist in the transfer of the ammonia molecule from PurQ to PurL.</text>
</comment>
<keyword evidence="6 8" id="KW-0067">ATP-binding</keyword>
<evidence type="ECO:0000256" key="4">
    <source>
        <dbReference type="ARBA" id="ARBA00022755"/>
    </source>
</evidence>
<accession>A0A1X7IAW1</accession>
<feature type="active site" evidence="8">
    <location>
        <position position="198"/>
    </location>
</feature>
<evidence type="ECO:0000313" key="10">
    <source>
        <dbReference type="Proteomes" id="UP000193355"/>
    </source>
</evidence>
<evidence type="ECO:0000256" key="5">
    <source>
        <dbReference type="ARBA" id="ARBA00022801"/>
    </source>
</evidence>
<dbReference type="HAMAP" id="MF_00421">
    <property type="entry name" value="PurQ"/>
    <property type="match status" value="1"/>
</dbReference>
<feature type="active site" evidence="8">
    <location>
        <position position="196"/>
    </location>
</feature>
<evidence type="ECO:0000256" key="3">
    <source>
        <dbReference type="ARBA" id="ARBA00022741"/>
    </source>
</evidence>
<sequence>MKVAVVVFPGSNCDRDVVKAVKHVTGDTPELLWHCDRSLPEGTDLVVLPGGFSYGDYLRCGAMAHTAPIMTDVRRHSDRGGLVMGICNGFQILTEARMLPGALLANRDLDFICKVVQLKVERTDTAFTGDYSKGQVISIPIAHHEGRYHLPEQELKLLEEKGQVVFRYSGENPNGALNDIAGIVNEGGNVLGLMPHPERYSDGLLGGDHGAPVWTSLKKWIERTGA</sequence>
<dbReference type="OrthoDB" id="9804441at2"/>
<dbReference type="Gene3D" id="3.40.50.880">
    <property type="match status" value="1"/>
</dbReference>
<dbReference type="GO" id="GO:0004359">
    <property type="term" value="F:glutaminase activity"/>
    <property type="evidence" value="ECO:0007669"/>
    <property type="project" value="UniProtKB-EC"/>
</dbReference>
<keyword evidence="4 8" id="KW-0658">Purine biosynthesis</keyword>
<dbReference type="NCBIfam" id="NF002957">
    <property type="entry name" value="PRK03619.1"/>
    <property type="match status" value="1"/>
</dbReference>
<proteinExistence type="inferred from homology"/>
<evidence type="ECO:0000256" key="6">
    <source>
        <dbReference type="ARBA" id="ARBA00022840"/>
    </source>
</evidence>
<protein>
    <recommendedName>
        <fullName evidence="8">Phosphoribosylformylglycinamidine synthase subunit PurQ</fullName>
        <shortName evidence="8">FGAM synthase</shortName>
        <ecNumber evidence="8">6.3.5.3</ecNumber>
    </recommendedName>
    <alternativeName>
        <fullName evidence="8">Formylglycinamide ribonucleotide amidotransferase subunit I</fullName>
        <shortName evidence="8">FGAR amidotransferase I</shortName>
        <shortName evidence="8">FGAR-AT I</shortName>
    </alternativeName>
    <alternativeName>
        <fullName evidence="8">Glutaminase PurQ</fullName>
        <ecNumber evidence="8">3.5.1.2</ecNumber>
    </alternativeName>
    <alternativeName>
        <fullName evidence="8">Phosphoribosylformylglycinamidine synthase subunit I</fullName>
    </alternativeName>
</protein>
<evidence type="ECO:0000313" key="9">
    <source>
        <dbReference type="EMBL" id="SMG11791.1"/>
    </source>
</evidence>
<name>A0A1X7IAW1_9BACT</name>
<dbReference type="Pfam" id="PF13507">
    <property type="entry name" value="GATase_5"/>
    <property type="match status" value="1"/>
</dbReference>
<dbReference type="PROSITE" id="PS51273">
    <property type="entry name" value="GATASE_TYPE_1"/>
    <property type="match status" value="1"/>
</dbReference>
<feature type="active site" description="Nucleophile" evidence="8">
    <location>
        <position position="87"/>
    </location>
</feature>
<dbReference type="GO" id="GO:0005737">
    <property type="term" value="C:cytoplasm"/>
    <property type="evidence" value="ECO:0007669"/>
    <property type="project" value="UniProtKB-SubCell"/>
</dbReference>
<keyword evidence="1 8" id="KW-0963">Cytoplasm</keyword>
<dbReference type="GO" id="GO:0006189">
    <property type="term" value="P:'de novo' IMP biosynthetic process"/>
    <property type="evidence" value="ECO:0007669"/>
    <property type="project" value="UniProtKB-UniRule"/>
</dbReference>
<dbReference type="PANTHER" id="PTHR47552:SF1">
    <property type="entry name" value="PHOSPHORIBOSYLFORMYLGLYCINAMIDINE SYNTHASE SUBUNIT PURQ"/>
    <property type="match status" value="1"/>
</dbReference>